<proteinExistence type="predicted"/>
<organism evidence="1">
    <name type="scientific">Arundo donax</name>
    <name type="common">Giant reed</name>
    <name type="synonym">Donax arundinaceus</name>
    <dbReference type="NCBI Taxonomy" id="35708"/>
    <lineage>
        <taxon>Eukaryota</taxon>
        <taxon>Viridiplantae</taxon>
        <taxon>Streptophyta</taxon>
        <taxon>Embryophyta</taxon>
        <taxon>Tracheophyta</taxon>
        <taxon>Spermatophyta</taxon>
        <taxon>Magnoliopsida</taxon>
        <taxon>Liliopsida</taxon>
        <taxon>Poales</taxon>
        <taxon>Poaceae</taxon>
        <taxon>PACMAD clade</taxon>
        <taxon>Arundinoideae</taxon>
        <taxon>Arundineae</taxon>
        <taxon>Arundo</taxon>
    </lineage>
</organism>
<sequence>MMEFPPYTWAIQIETGDQD</sequence>
<name>A0A0A8ZL45_ARUDO</name>
<dbReference type="AlphaFoldDB" id="A0A0A8ZL45"/>
<evidence type="ECO:0000313" key="1">
    <source>
        <dbReference type="EMBL" id="JAD35562.1"/>
    </source>
</evidence>
<dbReference type="EMBL" id="GBRH01262333">
    <property type="protein sequence ID" value="JAD35562.1"/>
    <property type="molecule type" value="Transcribed_RNA"/>
</dbReference>
<reference evidence="1" key="1">
    <citation type="submission" date="2014-09" db="EMBL/GenBank/DDBJ databases">
        <authorList>
            <person name="Magalhaes I.L.F."/>
            <person name="Oliveira U."/>
            <person name="Santos F.R."/>
            <person name="Vidigal T.H.D.A."/>
            <person name="Brescovit A.D."/>
            <person name="Santos A.J."/>
        </authorList>
    </citation>
    <scope>NUCLEOTIDE SEQUENCE</scope>
    <source>
        <tissue evidence="1">Shoot tissue taken approximately 20 cm above the soil surface</tissue>
    </source>
</reference>
<protein>
    <submittedName>
        <fullName evidence="1">Uncharacterized protein</fullName>
    </submittedName>
</protein>
<accession>A0A0A8ZL45</accession>
<reference evidence="1" key="2">
    <citation type="journal article" date="2015" name="Data Brief">
        <title>Shoot transcriptome of the giant reed, Arundo donax.</title>
        <authorList>
            <person name="Barrero R.A."/>
            <person name="Guerrero F.D."/>
            <person name="Moolhuijzen P."/>
            <person name="Goolsby J.A."/>
            <person name="Tidwell J."/>
            <person name="Bellgard S.E."/>
            <person name="Bellgard M.I."/>
        </authorList>
    </citation>
    <scope>NUCLEOTIDE SEQUENCE</scope>
    <source>
        <tissue evidence="1">Shoot tissue taken approximately 20 cm above the soil surface</tissue>
    </source>
</reference>